<protein>
    <recommendedName>
        <fullName evidence="3">Homing endonuclease LAGLIDADG domain-containing protein</fullName>
    </recommendedName>
</protein>
<dbReference type="EMBL" id="LCHL01000005">
    <property type="protein sequence ID" value="KKT34008.1"/>
    <property type="molecule type" value="Genomic_DNA"/>
</dbReference>
<reference evidence="1 2" key="1">
    <citation type="journal article" date="2015" name="Nature">
        <title>rRNA introns, odd ribosomes, and small enigmatic genomes across a large radiation of phyla.</title>
        <authorList>
            <person name="Brown C.T."/>
            <person name="Hug L.A."/>
            <person name="Thomas B.C."/>
            <person name="Sharon I."/>
            <person name="Castelle C.J."/>
            <person name="Singh A."/>
            <person name="Wilkins M.J."/>
            <person name="Williams K.H."/>
            <person name="Banfield J.F."/>
        </authorList>
    </citation>
    <scope>NUCLEOTIDE SEQUENCE [LARGE SCALE GENOMIC DNA]</scope>
</reference>
<dbReference type="Gene3D" id="3.10.28.10">
    <property type="entry name" value="Homing endonucleases"/>
    <property type="match status" value="1"/>
</dbReference>
<evidence type="ECO:0000313" key="2">
    <source>
        <dbReference type="Proteomes" id="UP000034192"/>
    </source>
</evidence>
<evidence type="ECO:0008006" key="3">
    <source>
        <dbReference type="Google" id="ProtNLM"/>
    </source>
</evidence>
<dbReference type="SUPFAM" id="SSF55608">
    <property type="entry name" value="Homing endonucleases"/>
    <property type="match status" value="1"/>
</dbReference>
<organism evidence="1 2">
    <name type="scientific">Candidatus Woesebacteria bacterium GW2011_GWB1_44_11b</name>
    <dbReference type="NCBI Taxonomy" id="1618580"/>
    <lineage>
        <taxon>Bacteria</taxon>
        <taxon>Candidatus Woeseibacteriota</taxon>
    </lineage>
</organism>
<proteinExistence type="predicted"/>
<dbReference type="AlphaFoldDB" id="A0A0G1GI27"/>
<sequence>MATIVFYQDSRHALPLKWFREILGIGYLSKRNDGMTELRINGFSQVEKILKNLFPFLKFKKVQAESLLKALKILKKKDLSSFDKKNLVKIILRIQEHNYQSPRKKTREILEKVLGLTP</sequence>
<gene>
    <name evidence="1" type="ORF">UW21_C0005G0002</name>
</gene>
<name>A0A0G1GI27_9BACT</name>
<dbReference type="InterPro" id="IPR027434">
    <property type="entry name" value="Homing_endonucl"/>
</dbReference>
<evidence type="ECO:0000313" key="1">
    <source>
        <dbReference type="EMBL" id="KKT34008.1"/>
    </source>
</evidence>
<comment type="caution">
    <text evidence="1">The sequence shown here is derived from an EMBL/GenBank/DDBJ whole genome shotgun (WGS) entry which is preliminary data.</text>
</comment>
<accession>A0A0G1GI27</accession>
<dbReference type="Proteomes" id="UP000034192">
    <property type="component" value="Unassembled WGS sequence"/>
</dbReference>